<accession>A0A383ASL8</accession>
<dbReference type="EMBL" id="UINC01194494">
    <property type="protein sequence ID" value="SVE10601.1"/>
    <property type="molecule type" value="Genomic_DNA"/>
</dbReference>
<name>A0A383ASL8_9ZZZZ</name>
<feature type="non-terminal residue" evidence="8">
    <location>
        <position position="1"/>
    </location>
</feature>
<keyword evidence="1" id="KW-0699">rRNA-binding</keyword>
<feature type="compositionally biased region" description="Acidic residues" evidence="5">
    <location>
        <begin position="147"/>
        <end position="179"/>
    </location>
</feature>
<dbReference type="InterPro" id="IPR001021">
    <property type="entry name" value="Ribosomal_bL25_long"/>
</dbReference>
<dbReference type="GO" id="GO:0022625">
    <property type="term" value="C:cytosolic large ribosomal subunit"/>
    <property type="evidence" value="ECO:0007669"/>
    <property type="project" value="TreeGrafter"/>
</dbReference>
<feature type="domain" description="Large ribosomal subunit protein bL25 L25" evidence="6">
    <location>
        <begin position="5"/>
        <end position="50"/>
    </location>
</feature>
<dbReference type="InterPro" id="IPR020930">
    <property type="entry name" value="Ribosomal_uL5_bac-type"/>
</dbReference>
<evidence type="ECO:0000256" key="3">
    <source>
        <dbReference type="ARBA" id="ARBA00022980"/>
    </source>
</evidence>
<evidence type="ECO:0000313" key="8">
    <source>
        <dbReference type="EMBL" id="SVE10601.1"/>
    </source>
</evidence>
<sequence>LNLLDLEKEIKKQGFFSKQLQIEINGSTERVLPREIQFHPVNQKILHIDFLRISDTTKINVSVGVIFLNEEESPGLKRGGVINIVKREIELIGPVVKIPEKIEVDLTGLDIGDSVHIGGIKLPEGVTPTITDRDFTIASIAAPTVVEEVEEKPEEEGEEEEGEETAEGTTEEESEEDKEDSGKKEEQKKPEENKK</sequence>
<dbReference type="AlphaFoldDB" id="A0A383ASL8"/>
<dbReference type="InterPro" id="IPR020057">
    <property type="entry name" value="Ribosomal_bL25_b-dom"/>
</dbReference>
<dbReference type="PANTHER" id="PTHR33284:SF1">
    <property type="entry name" value="RIBOSOMAL PROTEIN L25_GLN-TRNA SYNTHETASE, ANTI-CODON-BINDING DOMAIN-CONTAINING PROTEIN"/>
    <property type="match status" value="1"/>
</dbReference>
<dbReference type="CDD" id="cd00495">
    <property type="entry name" value="Ribosomal_L25_TL5_CTC"/>
    <property type="match status" value="1"/>
</dbReference>
<proteinExistence type="predicted"/>
<dbReference type="SUPFAM" id="SSF50715">
    <property type="entry name" value="Ribosomal protein L25-like"/>
    <property type="match status" value="1"/>
</dbReference>
<dbReference type="GO" id="GO:0003735">
    <property type="term" value="F:structural constituent of ribosome"/>
    <property type="evidence" value="ECO:0007669"/>
    <property type="project" value="InterPro"/>
</dbReference>
<evidence type="ECO:0000256" key="2">
    <source>
        <dbReference type="ARBA" id="ARBA00022884"/>
    </source>
</evidence>
<evidence type="ECO:0000259" key="7">
    <source>
        <dbReference type="Pfam" id="PF14693"/>
    </source>
</evidence>
<dbReference type="GO" id="GO:0008097">
    <property type="term" value="F:5S rRNA binding"/>
    <property type="evidence" value="ECO:0007669"/>
    <property type="project" value="InterPro"/>
</dbReference>
<keyword evidence="4" id="KW-0687">Ribonucleoprotein</keyword>
<dbReference type="Gene3D" id="2.40.240.10">
    <property type="entry name" value="Ribosomal Protein L25, Chain P"/>
    <property type="match status" value="1"/>
</dbReference>
<dbReference type="GO" id="GO:0006412">
    <property type="term" value="P:translation"/>
    <property type="evidence" value="ECO:0007669"/>
    <property type="project" value="InterPro"/>
</dbReference>
<dbReference type="InterPro" id="IPR011035">
    <property type="entry name" value="Ribosomal_bL25/Gln-tRNA_synth"/>
</dbReference>
<dbReference type="InterPro" id="IPR037121">
    <property type="entry name" value="Ribosomal_bL25_C"/>
</dbReference>
<dbReference type="Gene3D" id="2.170.120.20">
    <property type="entry name" value="Ribosomal protein L25, beta domain"/>
    <property type="match status" value="1"/>
</dbReference>
<feature type="region of interest" description="Disordered" evidence="5">
    <location>
        <begin position="142"/>
        <end position="195"/>
    </location>
</feature>
<dbReference type="NCBIfam" id="TIGR00731">
    <property type="entry name" value="bL25_bact_ctc"/>
    <property type="match status" value="1"/>
</dbReference>
<organism evidence="8">
    <name type="scientific">marine metagenome</name>
    <dbReference type="NCBI Taxonomy" id="408172"/>
    <lineage>
        <taxon>unclassified sequences</taxon>
        <taxon>metagenomes</taxon>
        <taxon>ecological metagenomes</taxon>
    </lineage>
</organism>
<gene>
    <name evidence="8" type="ORF">METZ01_LOCUS463455</name>
</gene>
<feature type="compositionally biased region" description="Basic and acidic residues" evidence="5">
    <location>
        <begin position="180"/>
        <end position="195"/>
    </location>
</feature>
<dbReference type="InterPro" id="IPR020056">
    <property type="entry name" value="Rbsml_bL25/Gln-tRNA_synth_N"/>
</dbReference>
<evidence type="ECO:0000256" key="1">
    <source>
        <dbReference type="ARBA" id="ARBA00022730"/>
    </source>
</evidence>
<keyword evidence="2" id="KW-0694">RNA-binding</keyword>
<evidence type="ECO:0000259" key="6">
    <source>
        <dbReference type="Pfam" id="PF01386"/>
    </source>
</evidence>
<evidence type="ECO:0000256" key="5">
    <source>
        <dbReference type="SAM" id="MobiDB-lite"/>
    </source>
</evidence>
<reference evidence="8" key="1">
    <citation type="submission" date="2018-05" db="EMBL/GenBank/DDBJ databases">
        <authorList>
            <person name="Lanie J.A."/>
            <person name="Ng W.-L."/>
            <person name="Kazmierczak K.M."/>
            <person name="Andrzejewski T.M."/>
            <person name="Davidsen T.M."/>
            <person name="Wayne K.J."/>
            <person name="Tettelin H."/>
            <person name="Glass J.I."/>
            <person name="Rusch D."/>
            <person name="Podicherti R."/>
            <person name="Tsui H.-C.T."/>
            <person name="Winkler M.E."/>
        </authorList>
    </citation>
    <scope>NUCLEOTIDE SEQUENCE</scope>
</reference>
<dbReference type="Pfam" id="PF01386">
    <property type="entry name" value="Ribosomal_L25p"/>
    <property type="match status" value="1"/>
</dbReference>
<dbReference type="NCBIfam" id="NF004128">
    <property type="entry name" value="PRK05618.1-2"/>
    <property type="match status" value="1"/>
</dbReference>
<evidence type="ECO:0000256" key="4">
    <source>
        <dbReference type="ARBA" id="ARBA00023274"/>
    </source>
</evidence>
<feature type="domain" description="Large ribosomal subunit protein bL25 beta" evidence="7">
    <location>
        <begin position="58"/>
        <end position="143"/>
    </location>
</feature>
<keyword evidence="3" id="KW-0689">Ribosomal protein</keyword>
<dbReference type="Pfam" id="PF14693">
    <property type="entry name" value="Ribosomal_TL5_C"/>
    <property type="match status" value="1"/>
</dbReference>
<protein>
    <submittedName>
        <fullName evidence="8">Uncharacterized protein</fullName>
    </submittedName>
</protein>
<dbReference type="InterPro" id="IPR029751">
    <property type="entry name" value="Ribosomal_L25_dom"/>
</dbReference>
<dbReference type="PANTHER" id="PTHR33284">
    <property type="entry name" value="RIBOSOMAL PROTEIN L25/GLN-TRNA SYNTHETASE, ANTI-CODON-BINDING DOMAIN-CONTAINING PROTEIN"/>
    <property type="match status" value="1"/>
</dbReference>